<gene>
    <name evidence="6" type="primary">lptE</name>
    <name evidence="7" type="ORF">SAMN05660831_01331</name>
</gene>
<evidence type="ECO:0000256" key="4">
    <source>
        <dbReference type="ARBA" id="ARBA00023237"/>
    </source>
</evidence>
<evidence type="ECO:0000256" key="5">
    <source>
        <dbReference type="ARBA" id="ARBA00023288"/>
    </source>
</evidence>
<dbReference type="EMBL" id="FOMJ01000003">
    <property type="protein sequence ID" value="SFD26329.1"/>
    <property type="molecule type" value="Genomic_DNA"/>
</dbReference>
<keyword evidence="2 6" id="KW-0472">Membrane</keyword>
<keyword evidence="8" id="KW-1185">Reference proteome</keyword>
<dbReference type="InterPro" id="IPR007485">
    <property type="entry name" value="LPS_assembly_LptE"/>
</dbReference>
<dbReference type="Gene3D" id="3.30.160.150">
    <property type="entry name" value="Lipoprotein like domain"/>
    <property type="match status" value="1"/>
</dbReference>
<dbReference type="HAMAP" id="MF_01186">
    <property type="entry name" value="LPS_assembly_LptE"/>
    <property type="match status" value="1"/>
</dbReference>
<evidence type="ECO:0000256" key="1">
    <source>
        <dbReference type="ARBA" id="ARBA00022729"/>
    </source>
</evidence>
<evidence type="ECO:0000256" key="2">
    <source>
        <dbReference type="ARBA" id="ARBA00023136"/>
    </source>
</evidence>
<dbReference type="GO" id="GO:0043165">
    <property type="term" value="P:Gram-negative-bacterium-type cell outer membrane assembly"/>
    <property type="evidence" value="ECO:0007669"/>
    <property type="project" value="UniProtKB-UniRule"/>
</dbReference>
<dbReference type="GO" id="GO:1990351">
    <property type="term" value="C:transporter complex"/>
    <property type="evidence" value="ECO:0007669"/>
    <property type="project" value="TreeGrafter"/>
</dbReference>
<dbReference type="Proteomes" id="UP000198611">
    <property type="component" value="Unassembled WGS sequence"/>
</dbReference>
<reference evidence="7 8" key="1">
    <citation type="submission" date="2016-10" db="EMBL/GenBank/DDBJ databases">
        <authorList>
            <person name="de Groot N.N."/>
        </authorList>
    </citation>
    <scope>NUCLEOTIDE SEQUENCE [LARGE SCALE GENOMIC DNA]</scope>
    <source>
        <strain evidence="7 8">HL3</strain>
    </source>
</reference>
<evidence type="ECO:0000313" key="7">
    <source>
        <dbReference type="EMBL" id="SFD26329.1"/>
    </source>
</evidence>
<dbReference type="PANTHER" id="PTHR38098">
    <property type="entry name" value="LPS-ASSEMBLY LIPOPROTEIN LPTE"/>
    <property type="match status" value="1"/>
</dbReference>
<dbReference type="GO" id="GO:0001530">
    <property type="term" value="F:lipopolysaccharide binding"/>
    <property type="evidence" value="ECO:0007669"/>
    <property type="project" value="TreeGrafter"/>
</dbReference>
<dbReference type="AlphaFoldDB" id="A0A1I1QW74"/>
<evidence type="ECO:0000256" key="6">
    <source>
        <dbReference type="HAMAP-Rule" id="MF_01186"/>
    </source>
</evidence>
<dbReference type="GO" id="GO:0009279">
    <property type="term" value="C:cell outer membrane"/>
    <property type="evidence" value="ECO:0007669"/>
    <property type="project" value="UniProtKB-UniRule"/>
</dbReference>
<evidence type="ECO:0000313" key="8">
    <source>
        <dbReference type="Proteomes" id="UP000198611"/>
    </source>
</evidence>
<dbReference type="OrthoDB" id="7349153at2"/>
<dbReference type="STRING" id="1123397.SAMN05660831_01331"/>
<dbReference type="GO" id="GO:0015920">
    <property type="term" value="P:lipopolysaccharide transport"/>
    <property type="evidence" value="ECO:0007669"/>
    <property type="project" value="TreeGrafter"/>
</dbReference>
<organism evidence="7 8">
    <name type="scientific">Thiohalospira halophila DSM 15071</name>
    <dbReference type="NCBI Taxonomy" id="1123397"/>
    <lineage>
        <taxon>Bacteria</taxon>
        <taxon>Pseudomonadati</taxon>
        <taxon>Pseudomonadota</taxon>
        <taxon>Gammaproteobacteria</taxon>
        <taxon>Thiohalospirales</taxon>
        <taxon>Thiohalospiraceae</taxon>
        <taxon>Thiohalospira</taxon>
    </lineage>
</organism>
<dbReference type="PANTHER" id="PTHR38098:SF1">
    <property type="entry name" value="LPS-ASSEMBLY LIPOPROTEIN LPTE"/>
    <property type="match status" value="1"/>
</dbReference>
<keyword evidence="5 7" id="KW-0449">Lipoprotein</keyword>
<proteinExistence type="inferred from homology"/>
<accession>A0A1I1QW74</accession>
<keyword evidence="3" id="KW-0564">Palmitate</keyword>
<evidence type="ECO:0000256" key="3">
    <source>
        <dbReference type="ARBA" id="ARBA00023139"/>
    </source>
</evidence>
<comment type="similarity">
    <text evidence="6">Belongs to the LptE lipoprotein family.</text>
</comment>
<keyword evidence="4 6" id="KW-0998">Cell outer membrane</keyword>
<dbReference type="Pfam" id="PF04390">
    <property type="entry name" value="LptE"/>
    <property type="match status" value="1"/>
</dbReference>
<name>A0A1I1QW74_9GAMM</name>
<protein>
    <recommendedName>
        <fullName evidence="6">LPS-assembly lipoprotein LptE</fullName>
    </recommendedName>
</protein>
<dbReference type="RefSeq" id="WP_159433032.1">
    <property type="nucleotide sequence ID" value="NZ_FOMJ01000003.1"/>
</dbReference>
<comment type="function">
    <text evidence="6">Together with LptD, is involved in the assembly of lipopolysaccharide (LPS) at the surface of the outer membrane. Required for the proper assembly of LptD. Binds LPS and may serve as the LPS recognition site at the outer membrane.</text>
</comment>
<comment type="subunit">
    <text evidence="6">Component of the lipopolysaccharide transport and assembly complex. Interacts with LptD.</text>
</comment>
<sequence length="173" mass="18737">MARAAALCLALLLLLPAGCGWQLRGGFELPPALETVRVTGGSEQIRSAITLGLRGSGARVVGAESEQEAATLRILSSIQEQRTLSTDGEGRALEYELIEGVTWEVADAEGETLIPRQTTQRTREFLFDPDNVLGKSSEVDRLRESMRRDLAMAILRQMEARAGEETRPAGGAE</sequence>
<keyword evidence="1" id="KW-0732">Signal</keyword>